<keyword evidence="3" id="KW-0808">Transferase</keyword>
<dbReference type="SUPFAM" id="SSF53901">
    <property type="entry name" value="Thiolase-like"/>
    <property type="match status" value="1"/>
</dbReference>
<dbReference type="SUPFAM" id="SSF52151">
    <property type="entry name" value="FabD/lysophospholipase-like"/>
    <property type="match status" value="1"/>
</dbReference>
<dbReference type="Proteomes" id="UP000198901">
    <property type="component" value="Unassembled WGS sequence"/>
</dbReference>
<dbReference type="InterPro" id="IPR016035">
    <property type="entry name" value="Acyl_Trfase/lysoPLipase"/>
</dbReference>
<dbReference type="STRING" id="563176.SAMN04488090_0608"/>
<dbReference type="Gene3D" id="3.30.70.250">
    <property type="entry name" value="Malonyl-CoA ACP transacylase, ACP-binding"/>
    <property type="match status" value="1"/>
</dbReference>
<evidence type="ECO:0000256" key="1">
    <source>
        <dbReference type="ARBA" id="ARBA00022450"/>
    </source>
</evidence>
<dbReference type="InterPro" id="IPR014031">
    <property type="entry name" value="Ketoacyl_synth_C"/>
</dbReference>
<dbReference type="Gene3D" id="3.20.20.70">
    <property type="entry name" value="Aldolase class I"/>
    <property type="match status" value="2"/>
</dbReference>
<dbReference type="InterPro" id="IPR016036">
    <property type="entry name" value="Malonyl_transacylase_ACP-bd"/>
</dbReference>
<dbReference type="Pfam" id="PF00109">
    <property type="entry name" value="ketoacyl-synt"/>
    <property type="match status" value="1"/>
</dbReference>
<reference evidence="6 7" key="1">
    <citation type="submission" date="2016-10" db="EMBL/GenBank/DDBJ databases">
        <authorList>
            <person name="de Groot N.N."/>
        </authorList>
    </citation>
    <scope>NUCLEOTIDE SEQUENCE [LARGE SCALE GENOMIC DNA]</scope>
    <source>
        <strain evidence="6 7">DSM 21668</strain>
    </source>
</reference>
<name>A0A1G9IT53_9BACT</name>
<dbReference type="SUPFAM" id="SSF51412">
    <property type="entry name" value="Inosine monophosphate dehydrogenase (IMPDH)"/>
    <property type="match status" value="1"/>
</dbReference>
<dbReference type="InterPro" id="IPR013968">
    <property type="entry name" value="PKS_KR"/>
</dbReference>
<dbReference type="SMART" id="SM00827">
    <property type="entry name" value="PKS_AT"/>
    <property type="match status" value="1"/>
</dbReference>
<evidence type="ECO:0000256" key="3">
    <source>
        <dbReference type="ARBA" id="ARBA00022679"/>
    </source>
</evidence>
<evidence type="ECO:0000256" key="2">
    <source>
        <dbReference type="ARBA" id="ARBA00022553"/>
    </source>
</evidence>
<dbReference type="InterPro" id="IPR036291">
    <property type="entry name" value="NAD(P)-bd_dom_sf"/>
</dbReference>
<dbReference type="Gene3D" id="3.40.47.10">
    <property type="match status" value="1"/>
</dbReference>
<gene>
    <name evidence="6" type="ORF">SAMN04488090_0608</name>
</gene>
<dbReference type="Pfam" id="PF00698">
    <property type="entry name" value="Acyl_transf_1"/>
    <property type="match status" value="1"/>
</dbReference>
<dbReference type="PANTHER" id="PTHR43775:SF51">
    <property type="entry name" value="INACTIVE PHENOLPHTHIOCEROL SYNTHESIS POLYKETIDE SYNTHASE TYPE I PKS1-RELATED"/>
    <property type="match status" value="1"/>
</dbReference>
<dbReference type="PROSITE" id="PS00606">
    <property type="entry name" value="KS3_1"/>
    <property type="match status" value="1"/>
</dbReference>
<evidence type="ECO:0000313" key="7">
    <source>
        <dbReference type="Proteomes" id="UP000198901"/>
    </source>
</evidence>
<dbReference type="InterPro" id="IPR001227">
    <property type="entry name" value="Ac_transferase_dom_sf"/>
</dbReference>
<dbReference type="Pfam" id="PF00550">
    <property type="entry name" value="PP-binding"/>
    <property type="match status" value="1"/>
</dbReference>
<evidence type="ECO:0000259" key="4">
    <source>
        <dbReference type="PROSITE" id="PS50075"/>
    </source>
</evidence>
<dbReference type="InterPro" id="IPR057326">
    <property type="entry name" value="KR_dom"/>
</dbReference>
<evidence type="ECO:0000313" key="6">
    <source>
        <dbReference type="EMBL" id="SDL28236.1"/>
    </source>
</evidence>
<organism evidence="6 7">
    <name type="scientific">Siphonobacter aquaeclarae</name>
    <dbReference type="NCBI Taxonomy" id="563176"/>
    <lineage>
        <taxon>Bacteria</taxon>
        <taxon>Pseudomonadati</taxon>
        <taxon>Bacteroidota</taxon>
        <taxon>Cytophagia</taxon>
        <taxon>Cytophagales</taxon>
        <taxon>Cytophagaceae</taxon>
        <taxon>Siphonobacter</taxon>
    </lineage>
</organism>
<dbReference type="Gene3D" id="1.10.1200.10">
    <property type="entry name" value="ACP-like"/>
    <property type="match status" value="2"/>
</dbReference>
<dbReference type="InterPro" id="IPR016039">
    <property type="entry name" value="Thiolase-like"/>
</dbReference>
<feature type="domain" description="Carrier" evidence="4">
    <location>
        <begin position="1769"/>
        <end position="1852"/>
    </location>
</feature>
<dbReference type="InterPro" id="IPR036736">
    <property type="entry name" value="ACP-like_sf"/>
</dbReference>
<dbReference type="CDD" id="cd00833">
    <property type="entry name" value="PKS"/>
    <property type="match status" value="1"/>
</dbReference>
<dbReference type="Pfam" id="PF02801">
    <property type="entry name" value="Ketoacyl-synt_C"/>
    <property type="match status" value="1"/>
</dbReference>
<keyword evidence="7" id="KW-1185">Reference proteome</keyword>
<dbReference type="PROSITE" id="PS50075">
    <property type="entry name" value="CARRIER"/>
    <property type="match status" value="2"/>
</dbReference>
<dbReference type="SMART" id="SM00822">
    <property type="entry name" value="PKS_KR"/>
    <property type="match status" value="1"/>
</dbReference>
<dbReference type="Pfam" id="PF08659">
    <property type="entry name" value="KR"/>
    <property type="match status" value="1"/>
</dbReference>
<dbReference type="InterPro" id="IPR014043">
    <property type="entry name" value="Acyl_transferase_dom"/>
</dbReference>
<dbReference type="Gene3D" id="3.40.50.720">
    <property type="entry name" value="NAD(P)-binding Rossmann-like Domain"/>
    <property type="match status" value="1"/>
</dbReference>
<dbReference type="PANTHER" id="PTHR43775">
    <property type="entry name" value="FATTY ACID SYNTHASE"/>
    <property type="match status" value="1"/>
</dbReference>
<dbReference type="InterPro" id="IPR013785">
    <property type="entry name" value="Aldolase_TIM"/>
</dbReference>
<keyword evidence="2" id="KW-0597">Phosphoprotein</keyword>
<accession>A0A1G9IT53</accession>
<evidence type="ECO:0000259" key="5">
    <source>
        <dbReference type="PROSITE" id="PS52004"/>
    </source>
</evidence>
<dbReference type="PROSITE" id="PS52004">
    <property type="entry name" value="KS3_2"/>
    <property type="match status" value="1"/>
</dbReference>
<dbReference type="Gene3D" id="3.40.366.10">
    <property type="entry name" value="Malonyl-Coenzyme A Acyl Carrier Protein, domain 2"/>
    <property type="match status" value="1"/>
</dbReference>
<feature type="domain" description="Carrier" evidence="4">
    <location>
        <begin position="1659"/>
        <end position="1747"/>
    </location>
</feature>
<dbReference type="InterPro" id="IPR014030">
    <property type="entry name" value="Ketoacyl_synth_N"/>
</dbReference>
<dbReference type="InterPro" id="IPR009081">
    <property type="entry name" value="PP-bd_ACP"/>
</dbReference>
<proteinExistence type="predicted"/>
<dbReference type="SMART" id="SM00825">
    <property type="entry name" value="PKS_KS"/>
    <property type="match status" value="1"/>
</dbReference>
<dbReference type="EMBL" id="FNGS01000001">
    <property type="protein sequence ID" value="SDL28236.1"/>
    <property type="molecule type" value="Genomic_DNA"/>
</dbReference>
<dbReference type="SUPFAM" id="SSF55048">
    <property type="entry name" value="Probable ACP-binding domain of malonyl-CoA ACP transacylase"/>
    <property type="match status" value="1"/>
</dbReference>
<dbReference type="GO" id="GO:0006633">
    <property type="term" value="P:fatty acid biosynthetic process"/>
    <property type="evidence" value="ECO:0007669"/>
    <property type="project" value="InterPro"/>
</dbReference>
<dbReference type="SUPFAM" id="SSF51735">
    <property type="entry name" value="NAD(P)-binding Rossmann-fold domains"/>
    <property type="match status" value="1"/>
</dbReference>
<dbReference type="CDD" id="cd08953">
    <property type="entry name" value="KR_2_SDR_x"/>
    <property type="match status" value="1"/>
</dbReference>
<dbReference type="SUPFAM" id="SSF51395">
    <property type="entry name" value="FMN-linked oxidoreductases"/>
    <property type="match status" value="1"/>
</dbReference>
<sequence length="2339" mass="253038">MRDSALLSNASRIHVLSETYLKPNMKEIIGVTPFEQPDVALLQALSQSGIFPVLSTGRNRADAEEALLRAAQQTASFGVHITSDRLRGMVLPDAAGTVLLPYGIPFAYSGRRWISIVTDLASALRARDEGADGLIIKGNEAGGAIGSESSFILFQRVIREVRDIPVWVMGGVGLHTAPAVMALGGAGVVLDNQLALFPECSAPRELKEVLSKLSGTETRVFDSFRVLVRPNSPEWPQTPDTLDAVLAGIDPAQHLLPLGQDIALAADYVTRYKKLGRFAFALREAMTGHIRQAQHLDVVRPGNPLAEELGITYPIAQGPMTRVSDVPAFAAAVAEAGALPFVALSLLKGEKARELVLETGRQAGARTWGVGILGFAPPELRAEQLDYVLEAKPPVVLIAGGRPSQAKPLEKAGIKTFLHVPSAALLDLFLKEGARRFVFEGRECGGHVGPLSSFVLWEKQIERLLEEDQPGDISVFFAGGIHDSVSAALVAVMAAPLAARGVKVGVLMGTAYLYTKEAVETGAILPGFQEKAMAAADTVLLETAPGHETRCLDSPFASFFNEEKNRMLREGLDRKEIWEKLESLNVGRLRIAAKGIERQGDSLLSIGESDQQQRGMYMIGQVAALRSSVVSMEDLHREVSEGNYPLIRQASVPQAPEEKDRSLDVAIIGMACIFPGARNLDEYWQNILLGKDAVTEVPDERWNKDLYYQPDREGSDLSHSKWGGFIPRIDFDPLEFGIPPQSLAAIEPTQLLSLLVAKRAMEDAGYTDKGFDTEAVSVIIGAEGGNDLANSYSFRGYYKQVHGGLPAELDAALPDTTEDSFPGILANVIAGRITNRLNLGGRNYTVDAACASSLAAVDLACQELFLGKSDMVLAGGADLHNGINDYLMFSSTHALSRKGRCATFDSEADGIALGEGIAMLVLKRKEDAERDGDRIYSVIRGVGGSSDGKSLGLTAPRKNGQVSALERAYTQAGISPAQLGLVEAHGTGTVVGDRTELSALTDLLTRSGAVAGQTHLGSVKTQIGHTKCAAGLAGLIKASLSVYHGIKPATLHLRQPNAYYRPGQSPFAFQAEAGIWPEERRFAGISAFGFGGTNFHAVIESGSRPAAGQPAVNAWPAELIVLRGDTEEQAVVRARQVRELLDTNDSLPLRDIAYSLAQESTAPVRTSIVATSTEDLKEKIDLFLAGGSGKGLYRTSPKEGKVAFLFPGQGSQRVNMARQLFVLFPEMRELLNKHPEYLPILFPDAVFDEAAARAQKEAIRDTRMAQPLLGIVDLAIARFLQSLGIEPDMVAGHSYGELPALAFAGAFDDADLVSLSARRAESILRSVEGSGDTGAMIAVNAPVEELKKALAEAGDVYPVNFNSPQQCVVAGTTPAIERASEILREAKISFRRLEVACAFHSPVVGRSREIFLEVLSEISFRETQVPVWSNTTAAPYPSDADGVRQRLADHLVEPVYFTRELEEMYAGGARIFVEVGPGKVLSGLAKATLGKDETLLHTEESGQLVHLLQTLAAYLATGRSLHLSKLFEGRQARQLFIDQPSTYRKSPATWYVNGHYARPATGNLPANGALPIIQPIALPKAVAPAVAPVPAGGAEQLMYQYLESMNQLVQAQRDVMMTFLGQFQGMAPVVMPVTGTTVVPASQAPAKTARVQTTAAAATPERPKEKDLRALLLSIVSDKTGYPAEMLGMDMDLEADLSIDSIKRIEIIGTLRTELGGLSRGDEDAAMEQLSRIKTLNGLVRWLEENAAATAPDPVATVVSETPASSQKRTAAELQRLIRGVVSEKTGYPEEMLGMDLDLEADLSIDSIKRMEVLGALKGQLGLNGTQGDDHMEKLAALKTLQGLVDWLLESDATGTDSVAIPAAMPETAVPEALSRHRFERRPAAGVPGGSLAGQRFAITADNAGYAEAIRQSLEQQGASADILTEEANLQEYQGLILLNLFAAGKKAAIIDYFSLIKRLDFNAVRWVYLFSDTTSHLQEYTDPLDLRHYQGYSGFFKSLDKEYEQTKFRIVSVDAGRTPESVAGIAVQELRQRDEPSEIIYEGNERFINIPVPSRLAAGRTSIELEKDSVVLVLGGAQGITAELMIHFAREYPCTYILVGRSENPAGGTNGASLLKTKEEIRQYLVKRGDLRTPAAIEQETSRIHKANQILQTLHALEATGSKVVYESLDLRDEAALGRLIAGIYEQYGRIDGVVHGAGLLEDKLFQSKTTESFKRVFDTKVNPLRILAEQLRPDTRFVVLFSSIASVYGNRGQTDYAAANSVMDLYARALRRKINGKVTAINWGPWKGAGMVSPSLEKEYERRGIALIPLQDGKETFLNEMKYGNESQVLIMAGDNW</sequence>
<dbReference type="SUPFAM" id="SSF47336">
    <property type="entry name" value="ACP-like"/>
    <property type="match status" value="2"/>
</dbReference>
<dbReference type="InterPro" id="IPR018201">
    <property type="entry name" value="Ketoacyl_synth_AS"/>
</dbReference>
<dbReference type="GO" id="GO:0004315">
    <property type="term" value="F:3-oxoacyl-[acyl-carrier-protein] synthase activity"/>
    <property type="evidence" value="ECO:0007669"/>
    <property type="project" value="InterPro"/>
</dbReference>
<dbReference type="GO" id="GO:0004312">
    <property type="term" value="F:fatty acid synthase activity"/>
    <property type="evidence" value="ECO:0007669"/>
    <property type="project" value="TreeGrafter"/>
</dbReference>
<protein>
    <submittedName>
        <fullName evidence="6">Polyketide-type polyunsaturated fatty acid synthase PfaA</fullName>
    </submittedName>
</protein>
<keyword evidence="1" id="KW-0596">Phosphopantetheine</keyword>
<dbReference type="InterPro" id="IPR050091">
    <property type="entry name" value="PKS_NRPS_Biosynth_Enz"/>
</dbReference>
<feature type="domain" description="Ketosynthase family 3 (KS3)" evidence="5">
    <location>
        <begin position="662"/>
        <end position="1101"/>
    </location>
</feature>
<dbReference type="Pfam" id="PF03060">
    <property type="entry name" value="NMO"/>
    <property type="match status" value="2"/>
</dbReference>
<dbReference type="InterPro" id="IPR020841">
    <property type="entry name" value="PKS_Beta-ketoAc_synthase_dom"/>
</dbReference>